<dbReference type="Proteomes" id="UP000030762">
    <property type="component" value="Unassembled WGS sequence"/>
</dbReference>
<proteinExistence type="predicted"/>
<protein>
    <submittedName>
        <fullName evidence="1">Uncharacterized protein</fullName>
    </submittedName>
</protein>
<gene>
    <name evidence="1" type="ORF">SDRG_00319</name>
</gene>
<keyword evidence="2" id="KW-1185">Reference proteome</keyword>
<sequence length="89" mass="9872">MIPAVLYRLDQCAKNYKRQDEFVARFLTVEANVLGSEWIAPSDVVGNTRMDAANDDPVCVGQSRSSQSFKYTKDEFWNKTAAVPAGANP</sequence>
<reference evidence="1 2" key="1">
    <citation type="submission" date="2012-04" db="EMBL/GenBank/DDBJ databases">
        <title>The Genome Sequence of Saprolegnia declina VS20.</title>
        <authorList>
            <consortium name="The Broad Institute Genome Sequencing Platform"/>
            <person name="Russ C."/>
            <person name="Nusbaum C."/>
            <person name="Tyler B."/>
            <person name="van West P."/>
            <person name="Dieguez-Uribeondo J."/>
            <person name="de Bruijn I."/>
            <person name="Tripathy S."/>
            <person name="Jiang R."/>
            <person name="Young S.K."/>
            <person name="Zeng Q."/>
            <person name="Gargeya S."/>
            <person name="Fitzgerald M."/>
            <person name="Haas B."/>
            <person name="Abouelleil A."/>
            <person name="Alvarado L."/>
            <person name="Arachchi H.M."/>
            <person name="Berlin A."/>
            <person name="Chapman S.B."/>
            <person name="Goldberg J."/>
            <person name="Griggs A."/>
            <person name="Gujja S."/>
            <person name="Hansen M."/>
            <person name="Howarth C."/>
            <person name="Imamovic A."/>
            <person name="Larimer J."/>
            <person name="McCowen C."/>
            <person name="Montmayeur A."/>
            <person name="Murphy C."/>
            <person name="Neiman D."/>
            <person name="Pearson M."/>
            <person name="Priest M."/>
            <person name="Roberts A."/>
            <person name="Saif S."/>
            <person name="Shea T."/>
            <person name="Sisk P."/>
            <person name="Sykes S."/>
            <person name="Wortman J."/>
            <person name="Nusbaum C."/>
            <person name="Birren B."/>
        </authorList>
    </citation>
    <scope>NUCLEOTIDE SEQUENCE [LARGE SCALE GENOMIC DNA]</scope>
    <source>
        <strain evidence="1 2">VS20</strain>
    </source>
</reference>
<evidence type="ECO:0000313" key="1">
    <source>
        <dbReference type="EMBL" id="EQC42590.1"/>
    </source>
</evidence>
<dbReference type="AlphaFoldDB" id="T0R7Z6"/>
<dbReference type="InParanoid" id="T0R7Z6"/>
<organism evidence="1 2">
    <name type="scientific">Saprolegnia diclina (strain VS20)</name>
    <dbReference type="NCBI Taxonomy" id="1156394"/>
    <lineage>
        <taxon>Eukaryota</taxon>
        <taxon>Sar</taxon>
        <taxon>Stramenopiles</taxon>
        <taxon>Oomycota</taxon>
        <taxon>Saprolegniomycetes</taxon>
        <taxon>Saprolegniales</taxon>
        <taxon>Saprolegniaceae</taxon>
        <taxon>Saprolegnia</taxon>
    </lineage>
</organism>
<evidence type="ECO:0000313" key="2">
    <source>
        <dbReference type="Proteomes" id="UP000030762"/>
    </source>
</evidence>
<dbReference type="EMBL" id="JH767132">
    <property type="protein sequence ID" value="EQC42590.1"/>
    <property type="molecule type" value="Genomic_DNA"/>
</dbReference>
<dbReference type="GeneID" id="19941046"/>
<accession>T0R7Z6</accession>
<name>T0R7Z6_SAPDV</name>
<dbReference type="VEuPathDB" id="FungiDB:SDRG_00319"/>
<dbReference type="RefSeq" id="XP_008604013.1">
    <property type="nucleotide sequence ID" value="XM_008605791.1"/>
</dbReference>